<keyword evidence="5" id="KW-1185">Reference proteome</keyword>
<dbReference type="PROSITE" id="PS50005">
    <property type="entry name" value="TPR"/>
    <property type="match status" value="1"/>
</dbReference>
<keyword evidence="1" id="KW-0677">Repeat</keyword>
<evidence type="ECO:0000256" key="1">
    <source>
        <dbReference type="ARBA" id="ARBA00022737"/>
    </source>
</evidence>
<dbReference type="Proteomes" id="UP001465153">
    <property type="component" value="Unassembled WGS sequence"/>
</dbReference>
<dbReference type="InterPro" id="IPR011990">
    <property type="entry name" value="TPR-like_helical_dom_sf"/>
</dbReference>
<dbReference type="SMART" id="SM00028">
    <property type="entry name" value="TPR"/>
    <property type="match status" value="7"/>
</dbReference>
<dbReference type="SUPFAM" id="SSF48452">
    <property type="entry name" value="TPR-like"/>
    <property type="match status" value="2"/>
</dbReference>
<feature type="repeat" description="TPR" evidence="3">
    <location>
        <begin position="477"/>
        <end position="510"/>
    </location>
</feature>
<keyword evidence="2 3" id="KW-0802">TPR repeat</keyword>
<evidence type="ECO:0000313" key="5">
    <source>
        <dbReference type="Proteomes" id="UP001465153"/>
    </source>
</evidence>
<evidence type="ECO:0000256" key="2">
    <source>
        <dbReference type="ARBA" id="ARBA00022803"/>
    </source>
</evidence>
<dbReference type="PANTHER" id="PTHR44943:SF8">
    <property type="entry name" value="TPR REPEAT-CONTAINING PROTEIN MJ0263"/>
    <property type="match status" value="1"/>
</dbReference>
<dbReference type="Pfam" id="PF13432">
    <property type="entry name" value="TPR_16"/>
    <property type="match status" value="2"/>
</dbReference>
<comment type="caution">
    <text evidence="4">The sequence shown here is derived from an EMBL/GenBank/DDBJ whole genome shotgun (WGS) entry which is preliminary data.</text>
</comment>
<dbReference type="Gene3D" id="1.25.40.10">
    <property type="entry name" value="Tetratricopeptide repeat domain"/>
    <property type="match status" value="2"/>
</dbReference>
<dbReference type="EMBL" id="BAABWN010000001">
    <property type="protein sequence ID" value="GAA6166199.1"/>
    <property type="molecule type" value="Genomic_DNA"/>
</dbReference>
<protein>
    <submittedName>
        <fullName evidence="4">Proteolytic complex protein LbcA</fullName>
    </submittedName>
</protein>
<accession>A0ABQ0A3H5</accession>
<sequence length="557" mass="62763">MLAACATQQPLVSDETIEEKAQTEPEIVYKNFEPETFYSLMVAELAGDRQRYDIALRNYVQQAHQTRDKAVAARATRIARFLGARQVTLNSSLLWLELEPNNEEAQVIAATELAQAGRLSESIKLAKNLSEKDVDSLFLSIASRAEQSTDTQREGLIKEYTELLEIHPEKPELIIGKGLLLAQSGSVDEALKLAQGVLKDDPMNVPAAKLETNILRELERNDEAKARLSSMLEQDPRNLSLRLHYARLLTHDDIEGSKEQFEILNEQKPGDPDLMFSLALLNQELGLFDEAKALYSELIHTPNRGSSAHFYLGEIANAQGDTETALVHYQQVGAGQDFMLAINRASDILLSQNRLEDFGDQFNKLRRDFPQQEERLYLSQSNLLVRHAMLEEAVNILTEGLTFHTQSSSLLYARAMANEQRDLIHLTEEDLRTILNYDTTNATALNALGYTLADRTDRFEEAFELISEAFALNPDDPAIIDSMGWVHYRLGNYQQAITHLREAMKAFPDHEIAAHLGEVLWVVGEKQEAEAIWQEGLRLNPDSDIIPGVIERLKAEQ</sequence>
<dbReference type="InterPro" id="IPR051685">
    <property type="entry name" value="Ycf3/AcsC/BcsC/TPR_MFPF"/>
</dbReference>
<evidence type="ECO:0000313" key="4">
    <source>
        <dbReference type="EMBL" id="GAA6166199.1"/>
    </source>
</evidence>
<proteinExistence type="predicted"/>
<name>A0ABQ0A3H5_9GAMM</name>
<dbReference type="PANTHER" id="PTHR44943">
    <property type="entry name" value="CELLULOSE SYNTHASE OPERON PROTEIN C"/>
    <property type="match status" value="1"/>
</dbReference>
<dbReference type="InterPro" id="IPR019734">
    <property type="entry name" value="TPR_rpt"/>
</dbReference>
<reference evidence="4 5" key="1">
    <citation type="submission" date="2024-04" db="EMBL/GenBank/DDBJ databases">
        <title>Draft genome sequence of Sessilibacter corallicola NBRC 116591.</title>
        <authorList>
            <person name="Miyakawa T."/>
            <person name="Kusuya Y."/>
            <person name="Miura T."/>
        </authorList>
    </citation>
    <scope>NUCLEOTIDE SEQUENCE [LARGE SCALE GENOMIC DNA]</scope>
    <source>
        <strain evidence="4 5">KU-00831-HH</strain>
    </source>
</reference>
<evidence type="ECO:0000256" key="3">
    <source>
        <dbReference type="PROSITE-ProRule" id="PRU00339"/>
    </source>
</evidence>
<organism evidence="4 5">
    <name type="scientific">Sessilibacter corallicola</name>
    <dbReference type="NCBI Taxonomy" id="2904075"/>
    <lineage>
        <taxon>Bacteria</taxon>
        <taxon>Pseudomonadati</taxon>
        <taxon>Pseudomonadota</taxon>
        <taxon>Gammaproteobacteria</taxon>
        <taxon>Cellvibrionales</taxon>
        <taxon>Cellvibrionaceae</taxon>
        <taxon>Sessilibacter</taxon>
    </lineage>
</organism>
<gene>
    <name evidence="4" type="primary">lbcA</name>
    <name evidence="4" type="ORF">NBRC116591_00090</name>
</gene>